<comment type="caution">
    <text evidence="1">The sequence shown here is derived from an EMBL/GenBank/DDBJ whole genome shotgun (WGS) entry which is preliminary data.</text>
</comment>
<evidence type="ECO:0000313" key="2">
    <source>
        <dbReference type="Proteomes" id="UP000593562"/>
    </source>
</evidence>
<name>A0A7J7D5J8_TRIWF</name>
<dbReference type="EMBL" id="JAAARO010000010">
    <property type="protein sequence ID" value="KAF5741581.1"/>
    <property type="molecule type" value="Genomic_DNA"/>
</dbReference>
<dbReference type="Proteomes" id="UP000593562">
    <property type="component" value="Unassembled WGS sequence"/>
</dbReference>
<protein>
    <submittedName>
        <fullName evidence="1">Uncharacterized protein</fullName>
    </submittedName>
</protein>
<evidence type="ECO:0000313" key="1">
    <source>
        <dbReference type="EMBL" id="KAF5741581.1"/>
    </source>
</evidence>
<sequence>MCMESHTMLRFVNRSMMKEASSTVCEDKICFLDGQMSEAVKFVLGNSLAKTSLGGVFWRSA</sequence>
<organism evidence="1 2">
    <name type="scientific">Tripterygium wilfordii</name>
    <name type="common">Thunder God vine</name>
    <dbReference type="NCBI Taxonomy" id="458696"/>
    <lineage>
        <taxon>Eukaryota</taxon>
        <taxon>Viridiplantae</taxon>
        <taxon>Streptophyta</taxon>
        <taxon>Embryophyta</taxon>
        <taxon>Tracheophyta</taxon>
        <taxon>Spermatophyta</taxon>
        <taxon>Magnoliopsida</taxon>
        <taxon>eudicotyledons</taxon>
        <taxon>Gunneridae</taxon>
        <taxon>Pentapetalae</taxon>
        <taxon>rosids</taxon>
        <taxon>fabids</taxon>
        <taxon>Celastrales</taxon>
        <taxon>Celastraceae</taxon>
        <taxon>Tripterygium</taxon>
    </lineage>
</organism>
<dbReference type="InParanoid" id="A0A7J7D5J8"/>
<gene>
    <name evidence="1" type="ORF">HS088_TW10G00582</name>
</gene>
<keyword evidence="2" id="KW-1185">Reference proteome</keyword>
<proteinExistence type="predicted"/>
<dbReference type="AlphaFoldDB" id="A0A7J7D5J8"/>
<reference evidence="1 2" key="1">
    <citation type="journal article" date="2020" name="Nat. Commun.">
        <title>Genome of Tripterygium wilfordii and identification of cytochrome P450 involved in triptolide biosynthesis.</title>
        <authorList>
            <person name="Tu L."/>
            <person name="Su P."/>
            <person name="Zhang Z."/>
            <person name="Gao L."/>
            <person name="Wang J."/>
            <person name="Hu T."/>
            <person name="Zhou J."/>
            <person name="Zhang Y."/>
            <person name="Zhao Y."/>
            <person name="Liu Y."/>
            <person name="Song Y."/>
            <person name="Tong Y."/>
            <person name="Lu Y."/>
            <person name="Yang J."/>
            <person name="Xu C."/>
            <person name="Jia M."/>
            <person name="Peters R.J."/>
            <person name="Huang L."/>
            <person name="Gao W."/>
        </authorList>
    </citation>
    <scope>NUCLEOTIDE SEQUENCE [LARGE SCALE GENOMIC DNA]</scope>
    <source>
        <strain evidence="2">cv. XIE 37</strain>
        <tissue evidence="1">Leaf</tissue>
    </source>
</reference>
<accession>A0A7J7D5J8</accession>